<dbReference type="InterPro" id="IPR029063">
    <property type="entry name" value="SAM-dependent_MTases_sf"/>
</dbReference>
<evidence type="ECO:0000313" key="13">
    <source>
        <dbReference type="Proteomes" id="UP000552644"/>
    </source>
</evidence>
<dbReference type="Pfam" id="PF01135">
    <property type="entry name" value="PCMT"/>
    <property type="match status" value="1"/>
</dbReference>
<dbReference type="GO" id="GO:0032259">
    <property type="term" value="P:methylation"/>
    <property type="evidence" value="ECO:0007669"/>
    <property type="project" value="UniProtKB-KW"/>
</dbReference>
<evidence type="ECO:0000256" key="10">
    <source>
        <dbReference type="ARBA" id="ARBA00031323"/>
    </source>
</evidence>
<dbReference type="CDD" id="cd02440">
    <property type="entry name" value="AdoMet_MTases"/>
    <property type="match status" value="1"/>
</dbReference>
<evidence type="ECO:0000256" key="7">
    <source>
        <dbReference type="ARBA" id="ARBA00022679"/>
    </source>
</evidence>
<organism evidence="12 13">
    <name type="scientific">Streptosporangium saharense</name>
    <dbReference type="NCBI Taxonomy" id="1706840"/>
    <lineage>
        <taxon>Bacteria</taxon>
        <taxon>Bacillati</taxon>
        <taxon>Actinomycetota</taxon>
        <taxon>Actinomycetes</taxon>
        <taxon>Streptosporangiales</taxon>
        <taxon>Streptosporangiaceae</taxon>
        <taxon>Streptosporangium</taxon>
    </lineage>
</organism>
<accession>A0A7W7QV80</accession>
<dbReference type="InterPro" id="IPR000682">
    <property type="entry name" value="PCMT"/>
</dbReference>
<name>A0A7W7QV80_9ACTN</name>
<keyword evidence="8" id="KW-0949">S-adenosyl-L-methionine</keyword>
<dbReference type="PANTHER" id="PTHR11579:SF0">
    <property type="entry name" value="PROTEIN-L-ISOASPARTATE(D-ASPARTATE) O-METHYLTRANSFERASE"/>
    <property type="match status" value="1"/>
</dbReference>
<evidence type="ECO:0000256" key="2">
    <source>
        <dbReference type="ARBA" id="ARBA00005369"/>
    </source>
</evidence>
<evidence type="ECO:0000256" key="1">
    <source>
        <dbReference type="ARBA" id="ARBA00004496"/>
    </source>
</evidence>
<comment type="subcellular location">
    <subcellularLocation>
        <location evidence="1">Cytoplasm</location>
    </subcellularLocation>
</comment>
<dbReference type="RefSeq" id="WP_246436636.1">
    <property type="nucleotide sequence ID" value="NZ_JACHJP010000013.1"/>
</dbReference>
<dbReference type="PANTHER" id="PTHR11579">
    <property type="entry name" value="PROTEIN-L-ISOASPARTATE O-METHYLTRANSFERASE"/>
    <property type="match status" value="1"/>
</dbReference>
<dbReference type="AlphaFoldDB" id="A0A7W7QV80"/>
<comment type="caution">
    <text evidence="12">The sequence shown here is derived from an EMBL/GenBank/DDBJ whole genome shotgun (WGS) entry which is preliminary data.</text>
</comment>
<dbReference type="SUPFAM" id="SSF53335">
    <property type="entry name" value="S-adenosyl-L-methionine-dependent methyltransferases"/>
    <property type="match status" value="1"/>
</dbReference>
<reference evidence="12 13" key="1">
    <citation type="submission" date="2020-08" db="EMBL/GenBank/DDBJ databases">
        <title>Genomic Encyclopedia of Type Strains, Phase III (KMG-III): the genomes of soil and plant-associated and newly described type strains.</title>
        <authorList>
            <person name="Whitman W."/>
        </authorList>
    </citation>
    <scope>NUCLEOTIDE SEQUENCE [LARGE SCALE GENOMIC DNA]</scope>
    <source>
        <strain evidence="12 13">CECT 8840</strain>
    </source>
</reference>
<protein>
    <recommendedName>
        <fullName evidence="4">Protein-L-isoaspartate O-methyltransferase</fullName>
        <ecNumber evidence="3">2.1.1.77</ecNumber>
    </recommendedName>
    <alternativeName>
        <fullName evidence="11">L-isoaspartyl protein carboxyl methyltransferase</fullName>
    </alternativeName>
    <alternativeName>
        <fullName evidence="9">Protein L-isoaspartyl methyltransferase</fullName>
    </alternativeName>
    <alternativeName>
        <fullName evidence="10">Protein-beta-aspartate methyltransferase</fullName>
    </alternativeName>
</protein>
<evidence type="ECO:0000256" key="9">
    <source>
        <dbReference type="ARBA" id="ARBA00030757"/>
    </source>
</evidence>
<evidence type="ECO:0000256" key="5">
    <source>
        <dbReference type="ARBA" id="ARBA00022490"/>
    </source>
</evidence>
<keyword evidence="6 12" id="KW-0489">Methyltransferase</keyword>
<dbReference type="EMBL" id="JACHJP010000013">
    <property type="protein sequence ID" value="MBB4920377.1"/>
    <property type="molecule type" value="Genomic_DNA"/>
</dbReference>
<dbReference type="GO" id="GO:0005737">
    <property type="term" value="C:cytoplasm"/>
    <property type="evidence" value="ECO:0007669"/>
    <property type="project" value="UniProtKB-SubCell"/>
</dbReference>
<evidence type="ECO:0000256" key="4">
    <source>
        <dbReference type="ARBA" id="ARBA00013346"/>
    </source>
</evidence>
<evidence type="ECO:0000313" key="12">
    <source>
        <dbReference type="EMBL" id="MBB4920377.1"/>
    </source>
</evidence>
<evidence type="ECO:0000256" key="11">
    <source>
        <dbReference type="ARBA" id="ARBA00031350"/>
    </source>
</evidence>
<evidence type="ECO:0000256" key="6">
    <source>
        <dbReference type="ARBA" id="ARBA00022603"/>
    </source>
</evidence>
<dbReference type="Gene3D" id="3.40.50.150">
    <property type="entry name" value="Vaccinia Virus protein VP39"/>
    <property type="match status" value="1"/>
</dbReference>
<comment type="similarity">
    <text evidence="2">Belongs to the methyltransferase superfamily. L-isoaspartyl/D-aspartyl protein methyltransferase family.</text>
</comment>
<dbReference type="GO" id="GO:0004719">
    <property type="term" value="F:protein-L-isoaspartate (D-aspartate) O-methyltransferase activity"/>
    <property type="evidence" value="ECO:0007669"/>
    <property type="project" value="UniProtKB-EC"/>
</dbReference>
<keyword evidence="5" id="KW-0963">Cytoplasm</keyword>
<keyword evidence="13" id="KW-1185">Reference proteome</keyword>
<evidence type="ECO:0000256" key="3">
    <source>
        <dbReference type="ARBA" id="ARBA00011890"/>
    </source>
</evidence>
<proteinExistence type="inferred from homology"/>
<keyword evidence="7 12" id="KW-0808">Transferase</keyword>
<gene>
    <name evidence="12" type="ORF">FHS44_007526</name>
</gene>
<dbReference type="EC" id="2.1.1.77" evidence="3"/>
<sequence length="358" mass="39574">MERTPRHLLVPRWWGWGRDEQRWELRDGPDAPERWLSEAYRDQTLVTQAGTLHADHATKADRPAQTMPTSSSTAPSLVVRMLQHADIYDGADVLDVGVGSGYGAALLARSLGDDHVTSVDVDPYLVEIAESRLADLGMRPRVLAVDATGDLPGTYDRIVSMVSVPTIPPSWLAALRPEGRFVTTIANTSLIITANRTSGGRWAAIGRVEWDRATFMATRSGPGYPPDIRGLFDATRDQDGEEVSQGRYPVLQVAWNWELPSMLEVVAPGIEHSYERGEDGWHTARMVHEDGSWARATGQGDAPPVVHQGGPRRLWSILDEIRHRWVVEGDLPLRGATAYISATGRIRLERGDWVGRIG</sequence>
<evidence type="ECO:0000256" key="8">
    <source>
        <dbReference type="ARBA" id="ARBA00022691"/>
    </source>
</evidence>
<dbReference type="Proteomes" id="UP000552644">
    <property type="component" value="Unassembled WGS sequence"/>
</dbReference>